<organism evidence="1 2">
    <name type="scientific">Helicoverpa armigera</name>
    <name type="common">Cotton bollworm</name>
    <name type="synonym">Heliothis armigera</name>
    <dbReference type="NCBI Taxonomy" id="29058"/>
    <lineage>
        <taxon>Eukaryota</taxon>
        <taxon>Metazoa</taxon>
        <taxon>Ecdysozoa</taxon>
        <taxon>Arthropoda</taxon>
        <taxon>Hexapoda</taxon>
        <taxon>Insecta</taxon>
        <taxon>Pterygota</taxon>
        <taxon>Neoptera</taxon>
        <taxon>Endopterygota</taxon>
        <taxon>Lepidoptera</taxon>
        <taxon>Glossata</taxon>
        <taxon>Ditrysia</taxon>
        <taxon>Noctuoidea</taxon>
        <taxon>Noctuidae</taxon>
        <taxon>Heliothinae</taxon>
        <taxon>Helicoverpa</taxon>
    </lineage>
</organism>
<dbReference type="Proteomes" id="UP000249218">
    <property type="component" value="Unassembled WGS sequence"/>
</dbReference>
<evidence type="ECO:0000313" key="1">
    <source>
        <dbReference type="EMBL" id="PZC71484.1"/>
    </source>
</evidence>
<gene>
    <name evidence="1" type="primary">HaOG213347</name>
    <name evidence="1" type="ORF">B5X24_HaOG213347</name>
</gene>
<evidence type="ECO:0000313" key="2">
    <source>
        <dbReference type="Proteomes" id="UP000249218"/>
    </source>
</evidence>
<accession>A0A2W1BCD3</accession>
<reference evidence="1 2" key="1">
    <citation type="journal article" date="2017" name="BMC Biol.">
        <title>Genomic innovations, transcriptional plasticity and gene loss underlying the evolution and divergence of two highly polyphagous and invasive Helicoverpa pest species.</title>
        <authorList>
            <person name="Pearce S.L."/>
            <person name="Clarke D.F."/>
            <person name="East P.D."/>
            <person name="Elfekih S."/>
            <person name="Gordon K.H."/>
            <person name="Jermiin L.S."/>
            <person name="McGaughran A."/>
            <person name="Oakeshott J.G."/>
            <person name="Papanikolaou A."/>
            <person name="Perera O.P."/>
            <person name="Rane R.V."/>
            <person name="Richards S."/>
            <person name="Tay W.T."/>
            <person name="Walsh T.K."/>
            <person name="Anderson A."/>
            <person name="Anderson C.J."/>
            <person name="Asgari S."/>
            <person name="Board P.G."/>
            <person name="Bretschneider A."/>
            <person name="Campbell P.M."/>
            <person name="Chertemps T."/>
            <person name="Christeller J.T."/>
            <person name="Coppin C.W."/>
            <person name="Downes S.J."/>
            <person name="Duan G."/>
            <person name="Farnsworth C.A."/>
            <person name="Good R.T."/>
            <person name="Han L.B."/>
            <person name="Han Y.C."/>
            <person name="Hatje K."/>
            <person name="Horne I."/>
            <person name="Huang Y.P."/>
            <person name="Hughes D.S."/>
            <person name="Jacquin-Joly E."/>
            <person name="James W."/>
            <person name="Jhangiani S."/>
            <person name="Kollmar M."/>
            <person name="Kuwar S.S."/>
            <person name="Li S."/>
            <person name="Liu N.Y."/>
            <person name="Maibeche M.T."/>
            <person name="Miller J.R."/>
            <person name="Montagne N."/>
            <person name="Perry T."/>
            <person name="Qu J."/>
            <person name="Song S.V."/>
            <person name="Sutton G.G."/>
            <person name="Vogel H."/>
            <person name="Walenz B.P."/>
            <person name="Xu W."/>
            <person name="Zhang H.J."/>
            <person name="Zou Z."/>
            <person name="Batterham P."/>
            <person name="Edwards O.R."/>
            <person name="Feyereisen R."/>
            <person name="Gibbs R.A."/>
            <person name="Heckel D.G."/>
            <person name="McGrath A."/>
            <person name="Robin C."/>
            <person name="Scherer S.E."/>
            <person name="Worley K.C."/>
            <person name="Wu Y.D."/>
        </authorList>
    </citation>
    <scope>NUCLEOTIDE SEQUENCE [LARGE SCALE GENOMIC DNA]</scope>
    <source>
        <strain evidence="1">Harm_GR_Male_#8</strain>
        <tissue evidence="1">Whole organism</tissue>
    </source>
</reference>
<name>A0A2W1BCD3_HELAM</name>
<dbReference type="AlphaFoldDB" id="A0A2W1BCD3"/>
<protein>
    <submittedName>
        <fullName evidence="1">Uncharacterized protein</fullName>
    </submittedName>
</protein>
<dbReference type="EMBL" id="KZ150308">
    <property type="protein sequence ID" value="PZC71484.1"/>
    <property type="molecule type" value="Genomic_DNA"/>
</dbReference>
<proteinExistence type="predicted"/>
<keyword evidence="2" id="KW-1185">Reference proteome</keyword>
<sequence length="133" mass="15804">MKTYLIMNNSIISVETDTLTLEVNRMPFINKQDSTIAQDVNLSERIKNLCFTYVKTKLLTKGKLQDFYATRLRGLQFNLTETSENDLQQHYVSPKHWYFKNRTNNEYRDQNNMNCNATHQQTTQQLLNKDWTT</sequence>